<dbReference type="Proteomes" id="UP000241647">
    <property type="component" value="Unassembled WGS sequence"/>
</dbReference>
<evidence type="ECO:0000259" key="1">
    <source>
        <dbReference type="Pfam" id="PF00561"/>
    </source>
</evidence>
<dbReference type="InterPro" id="IPR000073">
    <property type="entry name" value="AB_hydrolase_1"/>
</dbReference>
<organism evidence="2 3">
    <name type="scientific">Nocardia nova</name>
    <dbReference type="NCBI Taxonomy" id="37330"/>
    <lineage>
        <taxon>Bacteria</taxon>
        <taxon>Bacillati</taxon>
        <taxon>Actinomycetota</taxon>
        <taxon>Actinomycetes</taxon>
        <taxon>Mycobacteriales</taxon>
        <taxon>Nocardiaceae</taxon>
        <taxon>Nocardia</taxon>
    </lineage>
</organism>
<gene>
    <name evidence="2" type="ORF">C8259_27495</name>
</gene>
<dbReference type="PANTHER" id="PTHR43798:SF24">
    <property type="entry name" value="CIS-3-ALKYL-4-ALKYLOXETAN-2-ONE DECARBOXYLASE"/>
    <property type="match status" value="1"/>
</dbReference>
<reference evidence="2 3" key="1">
    <citation type="submission" date="2018-02" db="EMBL/GenBank/DDBJ databases">
        <title>8 Nocardia nova and 1 Nocardia cyriacigeorgica strain used for evolution to TMP-SMX.</title>
        <authorList>
            <person name="Mehta H."/>
            <person name="Weng J."/>
            <person name="Shamoo Y."/>
        </authorList>
    </citation>
    <scope>NUCLEOTIDE SEQUENCE [LARGE SCALE GENOMIC DNA]</scope>
    <source>
        <strain evidence="2 3">ATCC 33727</strain>
    </source>
</reference>
<dbReference type="InterPro" id="IPR029058">
    <property type="entry name" value="AB_hydrolase_fold"/>
</dbReference>
<evidence type="ECO:0000313" key="3">
    <source>
        <dbReference type="Proteomes" id="UP000241647"/>
    </source>
</evidence>
<evidence type="ECO:0000313" key="2">
    <source>
        <dbReference type="EMBL" id="PSR59238.1"/>
    </source>
</evidence>
<dbReference type="PRINTS" id="PR00412">
    <property type="entry name" value="EPOXHYDRLASE"/>
</dbReference>
<accession>A0A2T2YUR3</accession>
<feature type="domain" description="AB hydrolase-1" evidence="1">
    <location>
        <begin position="23"/>
        <end position="142"/>
    </location>
</feature>
<dbReference type="InterPro" id="IPR000639">
    <property type="entry name" value="Epox_hydrolase-like"/>
</dbReference>
<dbReference type="AlphaFoldDB" id="A0A2T2YUR3"/>
<dbReference type="Gene3D" id="3.40.50.1820">
    <property type="entry name" value="alpha/beta hydrolase"/>
    <property type="match status" value="1"/>
</dbReference>
<protein>
    <submittedName>
        <fullName evidence="2">Haloalkane dehalogenase</fullName>
    </submittedName>
</protein>
<dbReference type="InterPro" id="IPR050266">
    <property type="entry name" value="AB_hydrolase_sf"/>
</dbReference>
<dbReference type="SUPFAM" id="SSF53474">
    <property type="entry name" value="alpha/beta-Hydrolases"/>
    <property type="match status" value="1"/>
</dbReference>
<comment type="caution">
    <text evidence="2">The sequence shown here is derived from an EMBL/GenBank/DDBJ whole genome shotgun (WGS) entry which is preliminary data.</text>
</comment>
<dbReference type="PANTHER" id="PTHR43798">
    <property type="entry name" value="MONOACYLGLYCEROL LIPASE"/>
    <property type="match status" value="1"/>
</dbReference>
<dbReference type="EMBL" id="PYHS01000018">
    <property type="protein sequence ID" value="PSR59238.1"/>
    <property type="molecule type" value="Genomic_DNA"/>
</dbReference>
<sequence>MPVVNVLDSFMHYQESGRPDGTPVVFLHGNPTSSHLWRNVIPHVTSDARRLAPDLIGMGASGKPDIAFRFADHSRYLDAWFDALGLDEVVIVGHDWGGALGMNWARRNSDRIRGIAVAETFLRPIRWAEMPERAAELFRGFRSSDGEEMVLNQNMFIEVNLPLQIFTGLAPADHDVYRAPYPDPGSRKPLLAWAREFPLDGEPADVADIVNAYDKWMATTPDVPKLLMAVEGGATLGSPEMIDWARKTFVALEVESIGPGGHHIPEDQPGAIGRAVENWIHRHELTRAFR</sequence>
<dbReference type="NCBIfam" id="NF002938">
    <property type="entry name" value="PRK03592.1"/>
    <property type="match status" value="1"/>
</dbReference>
<dbReference type="RefSeq" id="WP_063029778.1">
    <property type="nucleotide sequence ID" value="NZ_PYHS01000018.1"/>
</dbReference>
<dbReference type="GO" id="GO:0016020">
    <property type="term" value="C:membrane"/>
    <property type="evidence" value="ECO:0007669"/>
    <property type="project" value="TreeGrafter"/>
</dbReference>
<dbReference type="Pfam" id="PF00561">
    <property type="entry name" value="Abhydrolase_1"/>
    <property type="match status" value="1"/>
</dbReference>
<dbReference type="GO" id="GO:0003824">
    <property type="term" value="F:catalytic activity"/>
    <property type="evidence" value="ECO:0007669"/>
    <property type="project" value="InterPro"/>
</dbReference>
<name>A0A2T2YUR3_9NOCA</name>
<proteinExistence type="predicted"/>